<evidence type="ECO:0000313" key="5">
    <source>
        <dbReference type="Proteomes" id="UP000272400"/>
    </source>
</evidence>
<dbReference type="Proteomes" id="UP000272400">
    <property type="component" value="Unassembled WGS sequence"/>
</dbReference>
<gene>
    <name evidence="4" type="ORF">EDD29_3685</name>
</gene>
<dbReference type="InterPro" id="IPR009057">
    <property type="entry name" value="Homeodomain-like_sf"/>
</dbReference>
<dbReference type="PROSITE" id="PS50977">
    <property type="entry name" value="HTH_TETR_2"/>
    <property type="match status" value="1"/>
</dbReference>
<dbReference type="InterPro" id="IPR036271">
    <property type="entry name" value="Tet_transcr_reg_TetR-rel_C_sf"/>
</dbReference>
<sequence length="214" mass="23289">MQQRCTTVLYFRWGVRYRDAMPMEIDLTQRLAMIAEATLDLVATGGIDAVSIRAVAKRIGGSTTLVTNYLPTREELLRNAVEHALAAWDAETEGVIEGAAEDERLAVMARWASSTTGDDAVLRRLFMEILGRSEPESDAVALLRKDARRAHEGLSAAAEAAGAADAAFTADILHLVLRGFYLSSLEDPQGWPGDRVGPLIDRLVRVLIAADPET</sequence>
<keyword evidence="1 2" id="KW-0238">DNA-binding</keyword>
<evidence type="ECO:0000313" key="4">
    <source>
        <dbReference type="EMBL" id="ROO86122.1"/>
    </source>
</evidence>
<dbReference type="Pfam" id="PF00440">
    <property type="entry name" value="TetR_N"/>
    <property type="match status" value="1"/>
</dbReference>
<evidence type="ECO:0000256" key="2">
    <source>
        <dbReference type="PROSITE-ProRule" id="PRU00335"/>
    </source>
</evidence>
<dbReference type="Gene3D" id="1.10.357.10">
    <property type="entry name" value="Tetracycline Repressor, domain 2"/>
    <property type="match status" value="1"/>
</dbReference>
<keyword evidence="5" id="KW-1185">Reference proteome</keyword>
<protein>
    <submittedName>
        <fullName evidence="4">TetR family transcriptional regulator</fullName>
    </submittedName>
</protein>
<dbReference type="SUPFAM" id="SSF48498">
    <property type="entry name" value="Tetracyclin repressor-like, C-terminal domain"/>
    <property type="match status" value="1"/>
</dbReference>
<comment type="caution">
    <text evidence="4">The sequence shown here is derived from an EMBL/GenBank/DDBJ whole genome shotgun (WGS) entry which is preliminary data.</text>
</comment>
<dbReference type="AlphaFoldDB" id="A0A3N1CXV5"/>
<dbReference type="GO" id="GO:0003677">
    <property type="term" value="F:DNA binding"/>
    <property type="evidence" value="ECO:0007669"/>
    <property type="project" value="UniProtKB-UniRule"/>
</dbReference>
<accession>A0A3N1CXV5</accession>
<reference evidence="4 5" key="1">
    <citation type="submission" date="2018-11" db="EMBL/GenBank/DDBJ databases">
        <title>Sequencing the genomes of 1000 actinobacteria strains.</title>
        <authorList>
            <person name="Klenk H.-P."/>
        </authorList>
    </citation>
    <scope>NUCLEOTIDE SEQUENCE [LARGE SCALE GENOMIC DNA]</scope>
    <source>
        <strain evidence="4 5">DSM 44254</strain>
    </source>
</reference>
<dbReference type="EMBL" id="RJKE01000001">
    <property type="protein sequence ID" value="ROO86122.1"/>
    <property type="molecule type" value="Genomic_DNA"/>
</dbReference>
<proteinExistence type="predicted"/>
<organism evidence="4 5">
    <name type="scientific">Actinocorallia herbida</name>
    <dbReference type="NCBI Taxonomy" id="58109"/>
    <lineage>
        <taxon>Bacteria</taxon>
        <taxon>Bacillati</taxon>
        <taxon>Actinomycetota</taxon>
        <taxon>Actinomycetes</taxon>
        <taxon>Streptosporangiales</taxon>
        <taxon>Thermomonosporaceae</taxon>
        <taxon>Actinocorallia</taxon>
    </lineage>
</organism>
<evidence type="ECO:0000256" key="1">
    <source>
        <dbReference type="ARBA" id="ARBA00023125"/>
    </source>
</evidence>
<feature type="DNA-binding region" description="H-T-H motif" evidence="2">
    <location>
        <begin position="51"/>
        <end position="70"/>
    </location>
</feature>
<feature type="domain" description="HTH tetR-type" evidence="3">
    <location>
        <begin position="28"/>
        <end position="88"/>
    </location>
</feature>
<evidence type="ECO:0000259" key="3">
    <source>
        <dbReference type="PROSITE" id="PS50977"/>
    </source>
</evidence>
<dbReference type="SUPFAM" id="SSF46689">
    <property type="entry name" value="Homeodomain-like"/>
    <property type="match status" value="1"/>
</dbReference>
<dbReference type="InterPro" id="IPR001647">
    <property type="entry name" value="HTH_TetR"/>
</dbReference>
<name>A0A3N1CXV5_9ACTN</name>